<dbReference type="Gene3D" id="3.30.1490.20">
    <property type="entry name" value="ATP-grasp fold, A domain"/>
    <property type="match status" value="1"/>
</dbReference>
<protein>
    <submittedName>
        <fullName evidence="3">ATP-grasp domain-containing protein</fullName>
    </submittedName>
</protein>
<dbReference type="GO" id="GO:0005524">
    <property type="term" value="F:ATP binding"/>
    <property type="evidence" value="ECO:0007669"/>
    <property type="project" value="UniProtKB-UniRule"/>
</dbReference>
<dbReference type="Gene3D" id="3.30.470.20">
    <property type="entry name" value="ATP-grasp fold, B domain"/>
    <property type="match status" value="1"/>
</dbReference>
<dbReference type="Pfam" id="PF02655">
    <property type="entry name" value="ATP-grasp_3"/>
    <property type="match status" value="1"/>
</dbReference>
<comment type="caution">
    <text evidence="3">The sequence shown here is derived from an EMBL/GenBank/DDBJ whole genome shotgun (WGS) entry which is preliminary data.</text>
</comment>
<evidence type="ECO:0000256" key="1">
    <source>
        <dbReference type="PROSITE-ProRule" id="PRU00409"/>
    </source>
</evidence>
<dbReference type="AlphaFoldDB" id="A0AA42CJ43"/>
<accession>A0AA42CJ43</accession>
<dbReference type="InterPro" id="IPR013815">
    <property type="entry name" value="ATP_grasp_subdomain_1"/>
</dbReference>
<name>A0AA42CJ43_9HYPH</name>
<keyword evidence="1" id="KW-0547">Nucleotide-binding</keyword>
<dbReference type="GO" id="GO:0046872">
    <property type="term" value="F:metal ion binding"/>
    <property type="evidence" value="ECO:0007669"/>
    <property type="project" value="InterPro"/>
</dbReference>
<evidence type="ECO:0000313" key="3">
    <source>
        <dbReference type="EMBL" id="MCW6509049.1"/>
    </source>
</evidence>
<keyword evidence="1" id="KW-0067">ATP-binding</keyword>
<dbReference type="EMBL" id="JAMOIM010000008">
    <property type="protein sequence ID" value="MCW6509049.1"/>
    <property type="molecule type" value="Genomic_DNA"/>
</dbReference>
<keyword evidence="4" id="KW-1185">Reference proteome</keyword>
<reference evidence="3" key="1">
    <citation type="submission" date="2022-05" db="EMBL/GenBank/DDBJ databases">
        <authorList>
            <person name="Pankratov T."/>
        </authorList>
    </citation>
    <scope>NUCLEOTIDE SEQUENCE</scope>
    <source>
        <strain evidence="3">BP6-180914</strain>
    </source>
</reference>
<dbReference type="SUPFAM" id="SSF56059">
    <property type="entry name" value="Glutathione synthetase ATP-binding domain-like"/>
    <property type="match status" value="1"/>
</dbReference>
<dbReference type="InterPro" id="IPR011761">
    <property type="entry name" value="ATP-grasp"/>
</dbReference>
<feature type="domain" description="ATP-grasp" evidence="2">
    <location>
        <begin position="121"/>
        <end position="329"/>
    </location>
</feature>
<sequence length="433" mass="47055">MTRNTPTLLVATTTWWPSVAVLASSLERAGFAVVVLCPQGHVAHAATRFNSIVLDNHHPRLALAAAIKAVSPSLVVPGDDRAVSHLLQLHQKGDADLKDIVTRSVGPASCHEVLTARVPLLRAAKKAGIPVPIFRQLPTLADLDLWIAETPPPWVLKVDRAWGGEGVRVVQTPDAARRAFVDLTRGLSLGMALKRRVINGDPHWLQERHDRSARLVSAQAFVSGRPGSCAVFARDGEVLGATVVEAESSCGGQGPSTLVRSVERPGFVEGVQRLVAELGFSGFLGFDFMVDDRSDAALLIEMNPRITAPCRMRGPYKPHPVAAAARAFACQPHERPQPPRTRFASFPLAWLGDPFAAELAACQDDVPWHEPRLVEECLKPLWPERGGLAALPGRVRRALDLLKTGTSPLDYRTKPLAWWRAQGVLRPPLSDET</sequence>
<dbReference type="InterPro" id="IPR003806">
    <property type="entry name" value="ATP-grasp_PylC-type"/>
</dbReference>
<dbReference type="Proteomes" id="UP001165667">
    <property type="component" value="Unassembled WGS sequence"/>
</dbReference>
<organism evidence="3 4">
    <name type="scientific">Lichenifustis flavocetrariae</name>
    <dbReference type="NCBI Taxonomy" id="2949735"/>
    <lineage>
        <taxon>Bacteria</taxon>
        <taxon>Pseudomonadati</taxon>
        <taxon>Pseudomonadota</taxon>
        <taxon>Alphaproteobacteria</taxon>
        <taxon>Hyphomicrobiales</taxon>
        <taxon>Lichenihabitantaceae</taxon>
        <taxon>Lichenifustis</taxon>
    </lineage>
</organism>
<proteinExistence type="predicted"/>
<evidence type="ECO:0000313" key="4">
    <source>
        <dbReference type="Proteomes" id="UP001165667"/>
    </source>
</evidence>
<dbReference type="RefSeq" id="WP_282585416.1">
    <property type="nucleotide sequence ID" value="NZ_JAMOIM010000008.1"/>
</dbReference>
<evidence type="ECO:0000259" key="2">
    <source>
        <dbReference type="PROSITE" id="PS50975"/>
    </source>
</evidence>
<gene>
    <name evidence="3" type="ORF">M8523_13555</name>
</gene>
<dbReference type="PROSITE" id="PS50975">
    <property type="entry name" value="ATP_GRASP"/>
    <property type="match status" value="1"/>
</dbReference>